<dbReference type="EMBL" id="DAKRPA010000036">
    <property type="protein sequence ID" value="DBA02134.1"/>
    <property type="molecule type" value="Genomic_DNA"/>
</dbReference>
<dbReference type="SUPFAM" id="SSF53098">
    <property type="entry name" value="Ribonuclease H-like"/>
    <property type="match status" value="1"/>
</dbReference>
<dbReference type="Gene3D" id="3.30.420.10">
    <property type="entry name" value="Ribonuclease H-like superfamily/Ribonuclease H"/>
    <property type="match status" value="1"/>
</dbReference>
<dbReference type="InterPro" id="IPR052408">
    <property type="entry name" value="Exonuclease_MUT-7-like"/>
</dbReference>
<evidence type="ECO:0000256" key="1">
    <source>
        <dbReference type="PROSITE-ProRule" id="PRU00708"/>
    </source>
</evidence>
<dbReference type="InterPro" id="IPR012337">
    <property type="entry name" value="RNaseH-like_sf"/>
</dbReference>
<reference evidence="3" key="1">
    <citation type="submission" date="2022-11" db="EMBL/GenBank/DDBJ databases">
        <authorList>
            <person name="Morgan W.R."/>
            <person name="Tartar A."/>
        </authorList>
    </citation>
    <scope>NUCLEOTIDE SEQUENCE</scope>
    <source>
        <strain evidence="3">ARSEF 373</strain>
    </source>
</reference>
<comment type="caution">
    <text evidence="3">The sequence shown here is derived from an EMBL/GenBank/DDBJ whole genome shotgun (WGS) entry which is preliminary data.</text>
</comment>
<organism evidence="3 4">
    <name type="scientific">Lagenidium giganteum</name>
    <dbReference type="NCBI Taxonomy" id="4803"/>
    <lineage>
        <taxon>Eukaryota</taxon>
        <taxon>Sar</taxon>
        <taxon>Stramenopiles</taxon>
        <taxon>Oomycota</taxon>
        <taxon>Peronosporomycetes</taxon>
        <taxon>Pythiales</taxon>
        <taxon>Pythiaceae</taxon>
    </lineage>
</organism>
<dbReference type="NCBIfam" id="TIGR00756">
    <property type="entry name" value="PPR"/>
    <property type="match status" value="1"/>
</dbReference>
<feature type="domain" description="3'-5' exonuclease" evidence="2">
    <location>
        <begin position="884"/>
        <end position="1074"/>
    </location>
</feature>
<keyword evidence="4" id="KW-1185">Reference proteome</keyword>
<dbReference type="InterPro" id="IPR002885">
    <property type="entry name" value="PPR_rpt"/>
</dbReference>
<dbReference type="PROSITE" id="PS51375">
    <property type="entry name" value="PPR"/>
    <property type="match status" value="1"/>
</dbReference>
<dbReference type="InterPro" id="IPR002562">
    <property type="entry name" value="3'-5'_exonuclease_dom"/>
</dbReference>
<dbReference type="Proteomes" id="UP001146120">
    <property type="component" value="Unassembled WGS sequence"/>
</dbReference>
<gene>
    <name evidence="3" type="ORF">N0F65_011201</name>
</gene>
<accession>A0AAV2Z9E0</accession>
<dbReference type="GO" id="GO:0006139">
    <property type="term" value="P:nucleobase-containing compound metabolic process"/>
    <property type="evidence" value="ECO:0007669"/>
    <property type="project" value="InterPro"/>
</dbReference>
<feature type="repeat" description="PPR" evidence="1">
    <location>
        <begin position="116"/>
        <end position="150"/>
    </location>
</feature>
<reference evidence="3" key="2">
    <citation type="journal article" date="2023" name="Microbiol Resour">
        <title>Decontamination and Annotation of the Draft Genome Sequence of the Oomycete Lagenidium giganteum ARSEF 373.</title>
        <authorList>
            <person name="Morgan W.R."/>
            <person name="Tartar A."/>
        </authorList>
    </citation>
    <scope>NUCLEOTIDE SEQUENCE</scope>
    <source>
        <strain evidence="3">ARSEF 373</strain>
    </source>
</reference>
<dbReference type="Gene3D" id="1.25.40.10">
    <property type="entry name" value="Tetratricopeptide repeat domain"/>
    <property type="match status" value="1"/>
</dbReference>
<dbReference type="InterPro" id="IPR036397">
    <property type="entry name" value="RNaseH_sf"/>
</dbReference>
<dbReference type="PANTHER" id="PTHR47765">
    <property type="entry name" value="3'-5' EXONUCLEASE DOMAIN-CONTAINING PROTEIN"/>
    <property type="match status" value="1"/>
</dbReference>
<dbReference type="GO" id="GO:0003676">
    <property type="term" value="F:nucleic acid binding"/>
    <property type="evidence" value="ECO:0007669"/>
    <property type="project" value="InterPro"/>
</dbReference>
<dbReference type="InterPro" id="IPR011990">
    <property type="entry name" value="TPR-like_helical_dom_sf"/>
</dbReference>
<name>A0AAV2Z9E0_9STRA</name>
<dbReference type="Pfam" id="PF13041">
    <property type="entry name" value="PPR_2"/>
    <property type="match status" value="1"/>
</dbReference>
<evidence type="ECO:0000313" key="3">
    <source>
        <dbReference type="EMBL" id="DBA02134.1"/>
    </source>
</evidence>
<dbReference type="AlphaFoldDB" id="A0AAV2Z9E0"/>
<protein>
    <recommendedName>
        <fullName evidence="2">3'-5' exonuclease domain-containing protein</fullName>
    </recommendedName>
</protein>
<sequence length="1077" mass="122385">MTQWACDELTAPLVQRLQAGEVLETRELLRPLFRWMKLGARKNGGDDHAVEKAFAFVEWMDQLSRVGDDVLGIAQLPSLQPSFAINTIVTSSVRLGLLDQAHRALEMHKRFNYDPDVFTYTTSIDIMARRGDVDGAIKTYEEMRRSNTQPSFVTFTTIIRALGYSDVLDPLGSLTFIGHARDTSAFDDSLYLEALQVCMMRNDVEATTCVLKAIQRDAPGLRATERLLPALASVLNHRADRNEALAAWHTSGVLSTDEFELLASKSVLSDGHLTKGGLGSHTTSRARRTLVEHDLQTILMRLTTGVLVTSSDFETLIHQCRKRKWKDEIAVIVERMRDVASSGWYFNDKGVTMTIDPQPHLEPTSKTYIAVVEAYLGCEDEPMAWQTVLEMEHFPHLKREYGLYRKYVRGCYLLTNCDHIQDMLAMAKAGNCVGFSHRMCIEVARMHGLRHHDGLDIVLRQLPVPTDDKRRTYTEELIKSCAFKHNTTGVEETLSAHIAHGFPLSPSTDMSVLTCCLQSDKYAAAVEMLRHFQRLQLVMDIPMYESLLRELYFKYTRRGGTFDSASKATALKVLNIRRSLFKKVFDEKAALDRWMASSHYEQVKLGCPLQFWCHVAELECAPLMFAQHVVEVMTTSRDKEGKARAQDSIRDALFLTNDPFLYNLRAVVALRWLDLTNRSQGKLAKQMLSLLTDHSEKAPIHPHHADYCLTQLPSLTVHVVKELDDVVALHRHDRLRMLEFCLEALEKDNVDKTIGYIMTKPELYNLETAEIFAPKLAELFVMHGYNNAIQFFRTEMNDADEMRRIFLREVIELENMLNEAETGAMPWTIKAITEFKLEHEAEFMPFLLRFTPATGSGIMDVQTEELDDTEYLQLPISFDNVLIVNSEESLAVAYEVLSSPSIKRIALDAEWRPDNGHIQSKCSILQVACANFVFIFDFKGLAVNELEDLFSSLFSSTAVCKLGFGLQTDINRLQWSFPDTTCFDKFENVHDFADDDENAQDDSVVVDVSVTAAALKRKSRRRNRGLSAYVNDVVGLPLCKRQQKSDWEKRPLSPQQVTYAALDAYCLLMLDDVLHSR</sequence>
<dbReference type="GO" id="GO:0008408">
    <property type="term" value="F:3'-5' exonuclease activity"/>
    <property type="evidence" value="ECO:0007669"/>
    <property type="project" value="InterPro"/>
</dbReference>
<evidence type="ECO:0000259" key="2">
    <source>
        <dbReference type="Pfam" id="PF01612"/>
    </source>
</evidence>
<dbReference type="Pfam" id="PF01612">
    <property type="entry name" value="DNA_pol_A_exo1"/>
    <property type="match status" value="1"/>
</dbReference>
<evidence type="ECO:0000313" key="4">
    <source>
        <dbReference type="Proteomes" id="UP001146120"/>
    </source>
</evidence>
<dbReference type="PANTHER" id="PTHR47765:SF2">
    <property type="entry name" value="EXONUCLEASE MUT-7 HOMOLOG"/>
    <property type="match status" value="1"/>
</dbReference>
<proteinExistence type="predicted"/>